<dbReference type="InterPro" id="IPR027575">
    <property type="entry name" value="LD_lanti_pre"/>
</dbReference>
<sequence>MSPTITHNNNGSPVVTGSTASDGFDLDVTLVEVGDIAGLISLTDDGCGETCGACTTNVA</sequence>
<dbReference type="RefSeq" id="WP_386436441.1">
    <property type="nucleotide sequence ID" value="NZ_JBHSBB010000030.1"/>
</dbReference>
<comment type="caution">
    <text evidence="1">The sequence shown here is derived from an EMBL/GenBank/DDBJ whole genome shotgun (WGS) entry which is preliminary data.</text>
</comment>
<evidence type="ECO:0000313" key="2">
    <source>
        <dbReference type="Proteomes" id="UP001595765"/>
    </source>
</evidence>
<gene>
    <name evidence="1" type="ORF">ACFO3J_30760</name>
</gene>
<organism evidence="1 2">
    <name type="scientific">Streptomyces polygonati</name>
    <dbReference type="NCBI Taxonomy" id="1617087"/>
    <lineage>
        <taxon>Bacteria</taxon>
        <taxon>Bacillati</taxon>
        <taxon>Actinomycetota</taxon>
        <taxon>Actinomycetes</taxon>
        <taxon>Kitasatosporales</taxon>
        <taxon>Streptomycetaceae</taxon>
        <taxon>Streptomyces</taxon>
    </lineage>
</organism>
<reference evidence="2" key="1">
    <citation type="journal article" date="2019" name="Int. J. Syst. Evol. Microbiol.">
        <title>The Global Catalogue of Microorganisms (GCM) 10K type strain sequencing project: providing services to taxonomists for standard genome sequencing and annotation.</title>
        <authorList>
            <consortium name="The Broad Institute Genomics Platform"/>
            <consortium name="The Broad Institute Genome Sequencing Center for Infectious Disease"/>
            <person name="Wu L."/>
            <person name="Ma J."/>
        </authorList>
    </citation>
    <scope>NUCLEOTIDE SEQUENCE [LARGE SCALE GENOMIC DNA]</scope>
    <source>
        <strain evidence="2">CGMCC 4.7237</strain>
    </source>
</reference>
<keyword evidence="2" id="KW-1185">Reference proteome</keyword>
<dbReference type="Proteomes" id="UP001595765">
    <property type="component" value="Unassembled WGS sequence"/>
</dbReference>
<proteinExistence type="predicted"/>
<dbReference type="NCBIfam" id="TIGR04363">
    <property type="entry name" value="LD_lanti_pre"/>
    <property type="match status" value="1"/>
</dbReference>
<protein>
    <submittedName>
        <fullName evidence="1">FxLD family lanthipeptide</fullName>
    </submittedName>
</protein>
<name>A0ABV8HUT7_9ACTN</name>
<evidence type="ECO:0000313" key="1">
    <source>
        <dbReference type="EMBL" id="MFC4035820.1"/>
    </source>
</evidence>
<accession>A0ABV8HUT7</accession>
<dbReference type="EMBL" id="JBHSBB010000030">
    <property type="protein sequence ID" value="MFC4035820.1"/>
    <property type="molecule type" value="Genomic_DNA"/>
</dbReference>